<dbReference type="GO" id="GO:0005524">
    <property type="term" value="F:ATP binding"/>
    <property type="evidence" value="ECO:0007669"/>
    <property type="project" value="UniProtKB-KW"/>
</dbReference>
<feature type="domain" description="Arginyl tRNA synthetase N-terminal" evidence="12">
    <location>
        <begin position="6"/>
        <end position="87"/>
    </location>
</feature>
<reference evidence="13 14" key="1">
    <citation type="submission" date="2017-08" db="EMBL/GenBank/DDBJ databases">
        <authorList>
            <person name="de Groot N.N."/>
        </authorList>
    </citation>
    <scope>NUCLEOTIDE SEQUENCE [LARGE SCALE GENOMIC DNA]</scope>
    <source>
        <strain evidence="13 14">USBA 78</strain>
    </source>
</reference>
<dbReference type="InterPro" id="IPR005148">
    <property type="entry name" value="Arg-tRNA-synth_N"/>
</dbReference>
<dbReference type="Pfam" id="PF00750">
    <property type="entry name" value="tRNA-synt_1d"/>
    <property type="match status" value="1"/>
</dbReference>
<dbReference type="InterPro" id="IPR014729">
    <property type="entry name" value="Rossmann-like_a/b/a_fold"/>
</dbReference>
<evidence type="ECO:0000313" key="13">
    <source>
        <dbReference type="EMBL" id="SOC30570.1"/>
    </source>
</evidence>
<dbReference type="SMART" id="SM01016">
    <property type="entry name" value="Arg_tRNA_synt_N"/>
    <property type="match status" value="1"/>
</dbReference>
<dbReference type="NCBIfam" id="TIGR00456">
    <property type="entry name" value="argS"/>
    <property type="match status" value="1"/>
</dbReference>
<dbReference type="Gene3D" id="3.40.50.620">
    <property type="entry name" value="HUPs"/>
    <property type="match status" value="1"/>
</dbReference>
<keyword evidence="6 10" id="KW-0648">Protein biosynthesis</keyword>
<evidence type="ECO:0000256" key="9">
    <source>
        <dbReference type="NCBIfam" id="TIGR00456"/>
    </source>
</evidence>
<keyword evidence="5 10" id="KW-0067">ATP-binding</keyword>
<dbReference type="PANTHER" id="PTHR11956:SF11">
    <property type="entry name" value="ARGININE--TRNA LIGASE, MITOCHONDRIAL-RELATED"/>
    <property type="match status" value="1"/>
</dbReference>
<dbReference type="InterPro" id="IPR035684">
    <property type="entry name" value="ArgRS_core"/>
</dbReference>
<keyword evidence="3 10" id="KW-0436">Ligase</keyword>
<dbReference type="Proteomes" id="UP000219068">
    <property type="component" value="Unassembled WGS sequence"/>
</dbReference>
<evidence type="ECO:0000313" key="14">
    <source>
        <dbReference type="Proteomes" id="UP000219068"/>
    </source>
</evidence>
<accession>A0A285TXP2</accession>
<dbReference type="InterPro" id="IPR036695">
    <property type="entry name" value="Arg-tRNA-synth_N_sf"/>
</dbReference>
<evidence type="ECO:0000256" key="5">
    <source>
        <dbReference type="ARBA" id="ARBA00022840"/>
    </source>
</evidence>
<evidence type="ECO:0000256" key="7">
    <source>
        <dbReference type="ARBA" id="ARBA00023146"/>
    </source>
</evidence>
<dbReference type="Pfam" id="PF05746">
    <property type="entry name" value="DALR_1"/>
    <property type="match status" value="1"/>
</dbReference>
<protein>
    <recommendedName>
        <fullName evidence="2 9">Arginine--tRNA ligase</fullName>
        <ecNumber evidence="2 9">6.1.1.19</ecNumber>
    </recommendedName>
</protein>
<dbReference type="SMART" id="SM00836">
    <property type="entry name" value="DALR_1"/>
    <property type="match status" value="1"/>
</dbReference>
<sequence length="577" mass="62765">MHKHNSSLTSDVAAYLAEELGVEISVSTMACPLPEQGDVALNVAFAAAKALRTTPMRIAEKIASHLNAFDYVAVATACYPGFVNVLFSDEALKLALGAVQSDPNHGIAQADSPETIILDFGGPNIKPMHVGHMRSLFLGEALRRILISLGHRVTSDIHFGDWGMPSGIILEELKHRMPDLPWFDRTKSDYPETPPISPSEIADLYPAGSAACKEDLARKMRARETTVRLQEGDPALTDLWQKVSGACKKDILQVCGQLGAHFDLTLGESDAHKDIPEVLRLFADVGASTEEEGNTIVDVRLPEDKYDVPPVFLSKEDGSTLYATTDIATVLARVRDFTPDRILYVVDERQSLHFLQIKRAVGMIPAWSNLAIEHVGFGTVNGSDGRPFKTRDGNVMSLTSLIDIVTATASERLGDAIPDDAEELSSMIAVAALRIADLSTHRQSGYSLDVDKAVSFEGRTGPYLLYSVVRMRKLLDQQTDADVSAICFDVPIMRELCNHILNFGSAVHSSAAASAPHLLVNWSFECAAALNRFYATCPVSTETDTRLKSSRIALASVAVQTLEHALVLLGCQIPKKM</sequence>
<dbReference type="SUPFAM" id="SSF52374">
    <property type="entry name" value="Nucleotidylyl transferase"/>
    <property type="match status" value="1"/>
</dbReference>
<evidence type="ECO:0000256" key="3">
    <source>
        <dbReference type="ARBA" id="ARBA00022598"/>
    </source>
</evidence>
<dbReference type="RefSeq" id="WP_097053671.1">
    <property type="nucleotide sequence ID" value="NZ_OBMM01000009.1"/>
</dbReference>
<comment type="catalytic activity">
    <reaction evidence="8">
        <text>tRNA(Arg) + L-arginine + ATP = L-arginyl-tRNA(Arg) + AMP + diphosphate</text>
        <dbReference type="Rhea" id="RHEA:20301"/>
        <dbReference type="Rhea" id="RHEA-COMP:9658"/>
        <dbReference type="Rhea" id="RHEA-COMP:9673"/>
        <dbReference type="ChEBI" id="CHEBI:30616"/>
        <dbReference type="ChEBI" id="CHEBI:32682"/>
        <dbReference type="ChEBI" id="CHEBI:33019"/>
        <dbReference type="ChEBI" id="CHEBI:78442"/>
        <dbReference type="ChEBI" id="CHEBI:78513"/>
        <dbReference type="ChEBI" id="CHEBI:456215"/>
        <dbReference type="EC" id="6.1.1.19"/>
    </reaction>
</comment>
<evidence type="ECO:0000256" key="4">
    <source>
        <dbReference type="ARBA" id="ARBA00022741"/>
    </source>
</evidence>
<feature type="domain" description="DALR anticodon binding" evidence="11">
    <location>
        <begin position="464"/>
        <end position="577"/>
    </location>
</feature>
<dbReference type="Gene3D" id="3.30.1360.70">
    <property type="entry name" value="Arginyl tRNA synthetase N-terminal domain"/>
    <property type="match status" value="1"/>
</dbReference>
<dbReference type="GO" id="GO:0004814">
    <property type="term" value="F:arginine-tRNA ligase activity"/>
    <property type="evidence" value="ECO:0007669"/>
    <property type="project" value="UniProtKB-UniRule"/>
</dbReference>
<dbReference type="PANTHER" id="PTHR11956">
    <property type="entry name" value="ARGINYL-TRNA SYNTHETASE"/>
    <property type="match status" value="1"/>
</dbReference>
<dbReference type="EMBL" id="OBMM01000009">
    <property type="protein sequence ID" value="SOC30570.1"/>
    <property type="molecule type" value="Genomic_DNA"/>
</dbReference>
<dbReference type="EC" id="6.1.1.19" evidence="2 9"/>
<dbReference type="InterPro" id="IPR001278">
    <property type="entry name" value="Arg-tRNA-ligase"/>
</dbReference>
<organism evidence="13 14">
    <name type="scientific">Thalassospira xiamenensis</name>
    <dbReference type="NCBI Taxonomy" id="220697"/>
    <lineage>
        <taxon>Bacteria</taxon>
        <taxon>Pseudomonadati</taxon>
        <taxon>Pseudomonadota</taxon>
        <taxon>Alphaproteobacteria</taxon>
        <taxon>Rhodospirillales</taxon>
        <taxon>Thalassospiraceae</taxon>
        <taxon>Thalassospira</taxon>
    </lineage>
</organism>
<evidence type="ECO:0000256" key="10">
    <source>
        <dbReference type="RuleBase" id="RU363038"/>
    </source>
</evidence>
<evidence type="ECO:0000259" key="11">
    <source>
        <dbReference type="SMART" id="SM00836"/>
    </source>
</evidence>
<dbReference type="GO" id="GO:0006420">
    <property type="term" value="P:arginyl-tRNA aminoacylation"/>
    <property type="evidence" value="ECO:0007669"/>
    <property type="project" value="UniProtKB-UniRule"/>
</dbReference>
<comment type="similarity">
    <text evidence="1 10">Belongs to the class-I aminoacyl-tRNA synthetase family.</text>
</comment>
<evidence type="ECO:0000256" key="1">
    <source>
        <dbReference type="ARBA" id="ARBA00005594"/>
    </source>
</evidence>
<dbReference type="PRINTS" id="PR01038">
    <property type="entry name" value="TRNASYNTHARG"/>
</dbReference>
<keyword evidence="4 10" id="KW-0547">Nucleotide-binding</keyword>
<evidence type="ECO:0000256" key="2">
    <source>
        <dbReference type="ARBA" id="ARBA00012837"/>
    </source>
</evidence>
<dbReference type="GO" id="GO:0005737">
    <property type="term" value="C:cytoplasm"/>
    <property type="evidence" value="ECO:0007669"/>
    <property type="project" value="UniProtKB-UniRule"/>
</dbReference>
<proteinExistence type="inferred from homology"/>
<dbReference type="Gene3D" id="1.10.730.10">
    <property type="entry name" value="Isoleucyl-tRNA Synthetase, Domain 1"/>
    <property type="match status" value="1"/>
</dbReference>
<gene>
    <name evidence="13" type="ORF">SAMN05428964_109118</name>
</gene>
<keyword evidence="7 10" id="KW-0030">Aminoacyl-tRNA synthetase</keyword>
<dbReference type="Pfam" id="PF03485">
    <property type="entry name" value="Arg_tRNA_synt_N"/>
    <property type="match status" value="1"/>
</dbReference>
<dbReference type="InterPro" id="IPR008909">
    <property type="entry name" value="DALR_anticod-bd"/>
</dbReference>
<evidence type="ECO:0000256" key="6">
    <source>
        <dbReference type="ARBA" id="ARBA00022917"/>
    </source>
</evidence>
<dbReference type="InterPro" id="IPR009080">
    <property type="entry name" value="tRNAsynth_Ia_anticodon-bd"/>
</dbReference>
<evidence type="ECO:0000259" key="12">
    <source>
        <dbReference type="SMART" id="SM01016"/>
    </source>
</evidence>
<dbReference type="SUPFAM" id="SSF47323">
    <property type="entry name" value="Anticodon-binding domain of a subclass of class I aminoacyl-tRNA synthetases"/>
    <property type="match status" value="1"/>
</dbReference>
<dbReference type="AlphaFoldDB" id="A0A285TXP2"/>
<evidence type="ECO:0000256" key="8">
    <source>
        <dbReference type="ARBA" id="ARBA00049339"/>
    </source>
</evidence>
<name>A0A285TXP2_9PROT</name>
<dbReference type="SUPFAM" id="SSF55190">
    <property type="entry name" value="Arginyl-tRNA synthetase (ArgRS), N-terminal 'additional' domain"/>
    <property type="match status" value="1"/>
</dbReference>